<accession>A0ABD2WIV1</accession>
<dbReference type="EMBL" id="JBJJXI010000102">
    <property type="protein sequence ID" value="KAL3392655.1"/>
    <property type="molecule type" value="Genomic_DNA"/>
</dbReference>
<dbReference type="Proteomes" id="UP001627154">
    <property type="component" value="Unassembled WGS sequence"/>
</dbReference>
<dbReference type="AlphaFoldDB" id="A0ABD2WIV1"/>
<evidence type="ECO:0000256" key="1">
    <source>
        <dbReference type="SAM" id="MobiDB-lite"/>
    </source>
</evidence>
<proteinExistence type="predicted"/>
<evidence type="ECO:0000313" key="3">
    <source>
        <dbReference type="Proteomes" id="UP001627154"/>
    </source>
</evidence>
<protein>
    <submittedName>
        <fullName evidence="2">Uncharacterized protein</fullName>
    </submittedName>
</protein>
<comment type="caution">
    <text evidence="2">The sequence shown here is derived from an EMBL/GenBank/DDBJ whole genome shotgun (WGS) entry which is preliminary data.</text>
</comment>
<keyword evidence="3" id="KW-1185">Reference proteome</keyword>
<feature type="region of interest" description="Disordered" evidence="1">
    <location>
        <begin position="85"/>
        <end position="105"/>
    </location>
</feature>
<reference evidence="2 3" key="1">
    <citation type="journal article" date="2024" name="bioRxiv">
        <title>A reference genome for Trichogramma kaykai: A tiny desert-dwelling parasitoid wasp with competing sex-ratio distorters.</title>
        <authorList>
            <person name="Culotta J."/>
            <person name="Lindsey A.R."/>
        </authorList>
    </citation>
    <scope>NUCLEOTIDE SEQUENCE [LARGE SCALE GENOMIC DNA]</scope>
    <source>
        <strain evidence="2 3">KSX58</strain>
    </source>
</reference>
<evidence type="ECO:0000313" key="2">
    <source>
        <dbReference type="EMBL" id="KAL3392655.1"/>
    </source>
</evidence>
<sequence length="187" mass="21297">MQMNSSIYFIKQGLIAEKTSRTTKGSSQSFSSGITTYTQTCYPEKMYHLKEFYLTMLMIDRYHRVHCRRRRRCCICKDIGYTRRGPEDGSGGGSGSSNSRSSSREGETAATAALYTLTDSHIFCERDANKAPQLNGSKAIDEIASAVPRERQEIRYSIRSFVSLYAHTESVLYGYKCCREDIRWTNV</sequence>
<organism evidence="2 3">
    <name type="scientific">Trichogramma kaykai</name>
    <dbReference type="NCBI Taxonomy" id="54128"/>
    <lineage>
        <taxon>Eukaryota</taxon>
        <taxon>Metazoa</taxon>
        <taxon>Ecdysozoa</taxon>
        <taxon>Arthropoda</taxon>
        <taxon>Hexapoda</taxon>
        <taxon>Insecta</taxon>
        <taxon>Pterygota</taxon>
        <taxon>Neoptera</taxon>
        <taxon>Endopterygota</taxon>
        <taxon>Hymenoptera</taxon>
        <taxon>Apocrita</taxon>
        <taxon>Proctotrupomorpha</taxon>
        <taxon>Chalcidoidea</taxon>
        <taxon>Trichogrammatidae</taxon>
        <taxon>Trichogramma</taxon>
    </lineage>
</organism>
<gene>
    <name evidence="2" type="ORF">TKK_012711</name>
</gene>
<name>A0ABD2WIV1_9HYME</name>